<feature type="region of interest" description="Disordered" evidence="2">
    <location>
        <begin position="599"/>
        <end position="671"/>
    </location>
</feature>
<comment type="caution">
    <text evidence="6">The sequence shown here is derived from an EMBL/GenBank/DDBJ whole genome shotgun (WGS) entry which is preliminary data.</text>
</comment>
<accession>A0A7K3W4Z0</accession>
<dbReference type="InterPro" id="IPR008972">
    <property type="entry name" value="Cupredoxin"/>
</dbReference>
<evidence type="ECO:0000259" key="3">
    <source>
        <dbReference type="Pfam" id="PF00394"/>
    </source>
</evidence>
<evidence type="ECO:0000313" key="7">
    <source>
        <dbReference type="Proteomes" id="UP000470246"/>
    </source>
</evidence>
<dbReference type="InterPro" id="IPR045087">
    <property type="entry name" value="Cu-oxidase_fam"/>
</dbReference>
<gene>
    <name evidence="6" type="ORF">GCU56_19085</name>
</gene>
<dbReference type="Proteomes" id="UP000470246">
    <property type="component" value="Unassembled WGS sequence"/>
</dbReference>
<dbReference type="InterPro" id="IPR011706">
    <property type="entry name" value="Cu-oxidase_C"/>
</dbReference>
<evidence type="ECO:0000256" key="2">
    <source>
        <dbReference type="SAM" id="MobiDB-lite"/>
    </source>
</evidence>
<evidence type="ECO:0000259" key="5">
    <source>
        <dbReference type="Pfam" id="PF07732"/>
    </source>
</evidence>
<sequence length="671" mass="73289">MDTPSLNRRDALKVGLAGTAAMALPLQAVLKAKAASELPDSKMPKPFTQAFKAPPVLQPVARDDIADDVFGYVPDDYVPTAENSHFPGQPIRGSQYVGTDYYHLTETNVQVQIVPGVWTKMWCYAGGKGDSLARSIPGPTIRSYLQKDPATGKKMPRRTVMQVVNGLPKKHPTMDYVPWTSLHLHGSPSKPQFDGYAGDLTNPGEWKNYEYPNSCTPRTLWYHDHGVHHTAQNVYMGLAAQYHVVDRELEQALEIPQYDPSLPSYAPGQYEVPLILGDVILTADGQLLFDDSGEDGLYGDIILVNGVPWPNMKVEPRKYRFRMLNGCLARGFQLRLSNGAPFKVIATDGGFMQFAQEVTTFRIGMAERYEFIIDFAAFKGQKVQLLNDGVANAVDYDHTGKVMQFEVGTKVTSTKNNKAPTVLGAPHPVMTLKAAERSAVRKMKLHRSNGMWKIDDQTWDDVVRSGYTRLFANPARDAVEIWEVENNGGGWFHPLHIHLIDFKVLGRGEAGQTPPLPEEKGPKDVVYIAEGETVRLLMKFEHEDGRYMIHCHNLSHEDHDMMLQYQVGHHDIDCDAINSCPPKALPAPDLVAKTAAVAEPAPPATAPEADSTGGSTTTGSTPTTPDSTTTDSTTTGSTTTGSTPTTPDSATTGSTTTGTTATEPAPTGSGQ</sequence>
<dbReference type="SUPFAM" id="SSF49503">
    <property type="entry name" value="Cupredoxins"/>
    <property type="match status" value="2"/>
</dbReference>
<dbReference type="InterPro" id="IPR011707">
    <property type="entry name" value="Cu-oxidase-like_N"/>
</dbReference>
<dbReference type="GO" id="GO:0005507">
    <property type="term" value="F:copper ion binding"/>
    <property type="evidence" value="ECO:0007669"/>
    <property type="project" value="InterPro"/>
</dbReference>
<dbReference type="InterPro" id="IPR006311">
    <property type="entry name" value="TAT_signal"/>
</dbReference>
<dbReference type="GO" id="GO:0016491">
    <property type="term" value="F:oxidoreductase activity"/>
    <property type="evidence" value="ECO:0007669"/>
    <property type="project" value="InterPro"/>
</dbReference>
<dbReference type="InterPro" id="IPR001117">
    <property type="entry name" value="Cu-oxidase_2nd"/>
</dbReference>
<proteinExistence type="inferred from homology"/>
<feature type="domain" description="Plastocyanin-like" evidence="4">
    <location>
        <begin position="468"/>
        <end position="568"/>
    </location>
</feature>
<keyword evidence="7" id="KW-1185">Reference proteome</keyword>
<evidence type="ECO:0000256" key="1">
    <source>
        <dbReference type="ARBA" id="ARBA00010609"/>
    </source>
</evidence>
<dbReference type="EMBL" id="JAAGWF010000022">
    <property type="protein sequence ID" value="NEK59965.1"/>
    <property type="molecule type" value="Genomic_DNA"/>
</dbReference>
<dbReference type="AlphaFoldDB" id="A0A7K3W4Z0"/>
<comment type="similarity">
    <text evidence="1">Belongs to the multicopper oxidase family.</text>
</comment>
<dbReference type="PANTHER" id="PTHR48267:SF1">
    <property type="entry name" value="BILIRUBIN OXIDASE"/>
    <property type="match status" value="1"/>
</dbReference>
<organism evidence="6 7">
    <name type="scientific">Geodermatophilus sabuli</name>
    <dbReference type="NCBI Taxonomy" id="1564158"/>
    <lineage>
        <taxon>Bacteria</taxon>
        <taxon>Bacillati</taxon>
        <taxon>Actinomycetota</taxon>
        <taxon>Actinomycetes</taxon>
        <taxon>Geodermatophilales</taxon>
        <taxon>Geodermatophilaceae</taxon>
        <taxon>Geodermatophilus</taxon>
    </lineage>
</organism>
<dbReference type="CDD" id="cd13889">
    <property type="entry name" value="CuRO_3_BOD"/>
    <property type="match status" value="1"/>
</dbReference>
<dbReference type="PROSITE" id="PS51318">
    <property type="entry name" value="TAT"/>
    <property type="match status" value="1"/>
</dbReference>
<feature type="domain" description="Plastocyanin-like" evidence="3">
    <location>
        <begin position="299"/>
        <end position="376"/>
    </location>
</feature>
<dbReference type="Pfam" id="PF07732">
    <property type="entry name" value="Cu-oxidase_3"/>
    <property type="match status" value="1"/>
</dbReference>
<evidence type="ECO:0000313" key="6">
    <source>
        <dbReference type="EMBL" id="NEK59965.1"/>
    </source>
</evidence>
<dbReference type="RefSeq" id="WP_163483328.1">
    <property type="nucleotide sequence ID" value="NZ_JAAGWF010000022.1"/>
</dbReference>
<name>A0A7K3W4Z0_9ACTN</name>
<dbReference type="Pfam" id="PF07731">
    <property type="entry name" value="Cu-oxidase_2"/>
    <property type="match status" value="1"/>
</dbReference>
<evidence type="ECO:0000259" key="4">
    <source>
        <dbReference type="Pfam" id="PF07731"/>
    </source>
</evidence>
<protein>
    <submittedName>
        <fullName evidence="6">Multicopper oxidase domain-containing protein</fullName>
    </submittedName>
</protein>
<dbReference type="Pfam" id="PF00394">
    <property type="entry name" value="Cu-oxidase"/>
    <property type="match status" value="1"/>
</dbReference>
<dbReference type="Gene3D" id="2.60.40.420">
    <property type="entry name" value="Cupredoxins - blue copper proteins"/>
    <property type="match status" value="3"/>
</dbReference>
<feature type="compositionally biased region" description="Low complexity" evidence="2">
    <location>
        <begin position="606"/>
        <end position="671"/>
    </location>
</feature>
<feature type="domain" description="Plastocyanin-like" evidence="5">
    <location>
        <begin position="180"/>
        <end position="247"/>
    </location>
</feature>
<reference evidence="6 7" key="1">
    <citation type="submission" date="2020-02" db="EMBL/GenBank/DDBJ databases">
        <title>Geodermatophilus sabuli CPCC 205279 I12A-02694.</title>
        <authorList>
            <person name="Jiang Z."/>
        </authorList>
    </citation>
    <scope>NUCLEOTIDE SEQUENCE [LARGE SCALE GENOMIC DNA]</scope>
    <source>
        <strain evidence="6 7">I12A-02694</strain>
    </source>
</reference>
<dbReference type="PANTHER" id="PTHR48267">
    <property type="entry name" value="CUPREDOXIN SUPERFAMILY PROTEIN"/>
    <property type="match status" value="1"/>
</dbReference>